<reference evidence="1" key="1">
    <citation type="submission" date="2022-10" db="EMBL/GenBank/DDBJ databases">
        <title>Culturing micro-colonial fungi from biological soil crusts in the Mojave desert and describing Neophaeococcomyces mojavensis, and introducing the new genera and species Taxawa tesnikishii.</title>
        <authorList>
            <person name="Kurbessoian T."/>
            <person name="Stajich J.E."/>
        </authorList>
    </citation>
    <scope>NUCLEOTIDE SEQUENCE</scope>
    <source>
        <strain evidence="1">JES_112</strain>
    </source>
</reference>
<evidence type="ECO:0000313" key="1">
    <source>
        <dbReference type="EMBL" id="KAJ9651552.1"/>
    </source>
</evidence>
<organism evidence="1 2">
    <name type="scientific">Neophaeococcomyces mojaviensis</name>
    <dbReference type="NCBI Taxonomy" id="3383035"/>
    <lineage>
        <taxon>Eukaryota</taxon>
        <taxon>Fungi</taxon>
        <taxon>Dikarya</taxon>
        <taxon>Ascomycota</taxon>
        <taxon>Pezizomycotina</taxon>
        <taxon>Eurotiomycetes</taxon>
        <taxon>Chaetothyriomycetidae</taxon>
        <taxon>Chaetothyriales</taxon>
        <taxon>Chaetothyriales incertae sedis</taxon>
        <taxon>Neophaeococcomyces</taxon>
    </lineage>
</organism>
<keyword evidence="2" id="KW-1185">Reference proteome</keyword>
<comment type="caution">
    <text evidence="1">The sequence shown here is derived from an EMBL/GenBank/DDBJ whole genome shotgun (WGS) entry which is preliminary data.</text>
</comment>
<sequence>METPNKLPGARANVKNKRQNRKKPATAKPVLFHNQFSSEIGQRLVRDTSALDPVSVLDRLSRSASEPNLRTSAGITAPEQTTTIQHPRVNNSETSSELSKYDVRELSNDKSKPKKMPKYDGITFKLDHFAALAALNSLIEKHGRISHMGILDPSYSFFMNQARDAALYYKIKNKIAVVGGNPLCGLGRVPSLLTEFGKFRKKHGLGIAFLGASGDFVEYAREQKGWVSMRFGAERALNPMTNKVIKEEEGKRIVKQCKQLLDPKRGGMRVDIYAPWQKQDLGLQAQLVEVYETWRKSRNSNGKPQAYMTVFDPFALPHLMVYIYTSSSDGKPNGFAALRRMSGGYHIDPYCANPDAPRGTSDLLIFAALALLNRAEVPYLGLGFEPAHSITDIHGLGPSMARITQSAYQRTFSRLPISGKKGFHDKWHPDEALDAGLYIIYPGGRPTLRHSLATMHFANVCVREIVMTEIKDMFKTFTVTGLKNDIASTQQERKVSCERSNEPEISNTKAPPLYGGIYNASQVSLIFGIGSNQAVP</sequence>
<proteinExistence type="predicted"/>
<gene>
    <name evidence="1" type="ORF">H2198_009168</name>
</gene>
<name>A0ACC2ZVH8_9EURO</name>
<protein>
    <submittedName>
        <fullName evidence="1">Uncharacterized protein</fullName>
    </submittedName>
</protein>
<accession>A0ACC2ZVH8</accession>
<evidence type="ECO:0000313" key="2">
    <source>
        <dbReference type="Proteomes" id="UP001172386"/>
    </source>
</evidence>
<dbReference type="EMBL" id="JAPDRQ010000249">
    <property type="protein sequence ID" value="KAJ9651552.1"/>
    <property type="molecule type" value="Genomic_DNA"/>
</dbReference>
<dbReference type="Proteomes" id="UP001172386">
    <property type="component" value="Unassembled WGS sequence"/>
</dbReference>